<protein>
    <recommendedName>
        <fullName evidence="1">HTH luxR-type domain-containing protein</fullName>
    </recommendedName>
</protein>
<dbReference type="EMBL" id="BAABJY010000001">
    <property type="protein sequence ID" value="GAA4853838.1"/>
    <property type="molecule type" value="Genomic_DNA"/>
</dbReference>
<comment type="caution">
    <text evidence="2">The sequence shown here is derived from an EMBL/GenBank/DDBJ whole genome shotgun (WGS) entry which is preliminary data.</text>
</comment>
<dbReference type="InterPro" id="IPR000792">
    <property type="entry name" value="Tscrpt_reg_LuxR_C"/>
</dbReference>
<dbReference type="SUPFAM" id="SSF46894">
    <property type="entry name" value="C-terminal effector domain of the bipartite response regulators"/>
    <property type="match status" value="1"/>
</dbReference>
<evidence type="ECO:0000259" key="1">
    <source>
        <dbReference type="SMART" id="SM00421"/>
    </source>
</evidence>
<gene>
    <name evidence="2" type="ORF">GCM10023332_01120</name>
</gene>
<evidence type="ECO:0000313" key="2">
    <source>
        <dbReference type="EMBL" id="GAA4853838.1"/>
    </source>
</evidence>
<name>A0ABP9DMV5_9GAMM</name>
<organism evidence="2 3">
    <name type="scientific">Luteimonas vadosa</name>
    <dbReference type="NCBI Taxonomy" id="1165507"/>
    <lineage>
        <taxon>Bacteria</taxon>
        <taxon>Pseudomonadati</taxon>
        <taxon>Pseudomonadota</taxon>
        <taxon>Gammaproteobacteria</taxon>
        <taxon>Lysobacterales</taxon>
        <taxon>Lysobacteraceae</taxon>
        <taxon>Luteimonas</taxon>
    </lineage>
</organism>
<sequence length="198" mass="21091">MRWIAQARSFGATLDRLPQALMLVVPGRPIRVWYANAAARQRFSEPGPLRLRQDLLLVGDDATALHGALRRAGTAIAAHRERIDLPGADGVAGLQLHVEALDFGASADLPVSQVVLIEAHAPLPDTVPLERLCREFGLTPGEAGAAVRLLATGSLEQIARDTGRSIHTVRTQIKGAMVKTGTHSQAALVGLVSRRLSA</sequence>
<dbReference type="InterPro" id="IPR016032">
    <property type="entry name" value="Sig_transdc_resp-reg_C-effctor"/>
</dbReference>
<keyword evidence="3" id="KW-1185">Reference proteome</keyword>
<accession>A0ABP9DMV5</accession>
<reference evidence="3" key="1">
    <citation type="journal article" date="2019" name="Int. J. Syst. Evol. Microbiol.">
        <title>The Global Catalogue of Microorganisms (GCM) 10K type strain sequencing project: providing services to taxonomists for standard genome sequencing and annotation.</title>
        <authorList>
            <consortium name="The Broad Institute Genomics Platform"/>
            <consortium name="The Broad Institute Genome Sequencing Center for Infectious Disease"/>
            <person name="Wu L."/>
            <person name="Ma J."/>
        </authorList>
    </citation>
    <scope>NUCLEOTIDE SEQUENCE [LARGE SCALE GENOMIC DNA]</scope>
    <source>
        <strain evidence="3">JCM 18392</strain>
    </source>
</reference>
<proteinExistence type="predicted"/>
<dbReference type="SMART" id="SM00421">
    <property type="entry name" value="HTH_LUXR"/>
    <property type="match status" value="1"/>
</dbReference>
<dbReference type="Proteomes" id="UP001501323">
    <property type="component" value="Unassembled WGS sequence"/>
</dbReference>
<dbReference type="Gene3D" id="1.10.10.10">
    <property type="entry name" value="Winged helix-like DNA-binding domain superfamily/Winged helix DNA-binding domain"/>
    <property type="match status" value="1"/>
</dbReference>
<dbReference type="InterPro" id="IPR036388">
    <property type="entry name" value="WH-like_DNA-bd_sf"/>
</dbReference>
<evidence type="ECO:0000313" key="3">
    <source>
        <dbReference type="Proteomes" id="UP001501323"/>
    </source>
</evidence>
<feature type="domain" description="HTH luxR-type" evidence="1">
    <location>
        <begin position="135"/>
        <end position="192"/>
    </location>
</feature>